<dbReference type="AlphaFoldDB" id="A0A1J4MWP9"/>
<comment type="caution">
    <text evidence="2">The sequence shown here is derived from an EMBL/GenBank/DDBJ whole genome shotgun (WGS) entry which is preliminary data.</text>
</comment>
<protein>
    <submittedName>
        <fullName evidence="2">Uncharacterized protein</fullName>
    </submittedName>
</protein>
<dbReference type="EMBL" id="LRBS01000034">
    <property type="protein sequence ID" value="OII77484.1"/>
    <property type="molecule type" value="Genomic_DNA"/>
</dbReference>
<organism evidence="2 3">
    <name type="scientific">Cryptosporidium andersoni</name>
    <dbReference type="NCBI Taxonomy" id="117008"/>
    <lineage>
        <taxon>Eukaryota</taxon>
        <taxon>Sar</taxon>
        <taxon>Alveolata</taxon>
        <taxon>Apicomplexa</taxon>
        <taxon>Conoidasida</taxon>
        <taxon>Coccidia</taxon>
        <taxon>Eucoccidiorida</taxon>
        <taxon>Eimeriorina</taxon>
        <taxon>Cryptosporidiidae</taxon>
        <taxon>Cryptosporidium</taxon>
    </lineage>
</organism>
<dbReference type="VEuPathDB" id="CryptoDB:cand_016440"/>
<dbReference type="Proteomes" id="UP000186804">
    <property type="component" value="Unassembled WGS sequence"/>
</dbReference>
<accession>A0A1J4MWP9</accession>
<evidence type="ECO:0000256" key="1">
    <source>
        <dbReference type="SAM" id="MobiDB-lite"/>
    </source>
</evidence>
<dbReference type="OrthoDB" id="10406609at2759"/>
<reference evidence="2 3" key="1">
    <citation type="submission" date="2016-10" db="EMBL/GenBank/DDBJ databases">
        <title>Reductive evolution of mitochondrial metabolism and differential evolution of invasion-related proteins in Cryptosporidium.</title>
        <authorList>
            <person name="Liu S."/>
            <person name="Roellig D.M."/>
            <person name="Guo Y."/>
            <person name="Li N."/>
            <person name="Frace M.A."/>
            <person name="Tang K."/>
            <person name="Zhang L."/>
            <person name="Feng Y."/>
            <person name="Xiao L."/>
        </authorList>
    </citation>
    <scope>NUCLEOTIDE SEQUENCE [LARGE SCALE GENOMIC DNA]</scope>
    <source>
        <strain evidence="2">30847</strain>
    </source>
</reference>
<sequence length="88" mass="9704">MGCSSSKPVAKSDSKPPNDIERQRILAEKKAELAKAMKKPNKDISKPLMETEEIDKEGDSKVNEPVLLTKPESTSEGYTTETNKPAEE</sequence>
<gene>
    <name evidence="2" type="ORF">cand_016440</name>
</gene>
<evidence type="ECO:0000313" key="2">
    <source>
        <dbReference type="EMBL" id="OII77484.1"/>
    </source>
</evidence>
<evidence type="ECO:0000313" key="3">
    <source>
        <dbReference type="Proteomes" id="UP000186804"/>
    </source>
</evidence>
<feature type="compositionally biased region" description="Basic and acidic residues" evidence="1">
    <location>
        <begin position="10"/>
        <end position="22"/>
    </location>
</feature>
<dbReference type="GeneID" id="92365829"/>
<keyword evidence="3" id="KW-1185">Reference proteome</keyword>
<feature type="compositionally biased region" description="Basic and acidic residues" evidence="1">
    <location>
        <begin position="34"/>
        <end position="45"/>
    </location>
</feature>
<name>A0A1J4MWP9_9CRYT</name>
<feature type="region of interest" description="Disordered" evidence="1">
    <location>
        <begin position="1"/>
        <end position="22"/>
    </location>
</feature>
<dbReference type="RefSeq" id="XP_067069330.1">
    <property type="nucleotide sequence ID" value="XM_067211878.1"/>
</dbReference>
<feature type="compositionally biased region" description="Polar residues" evidence="1">
    <location>
        <begin position="71"/>
        <end position="88"/>
    </location>
</feature>
<feature type="region of interest" description="Disordered" evidence="1">
    <location>
        <begin position="34"/>
        <end position="88"/>
    </location>
</feature>
<proteinExistence type="predicted"/>